<dbReference type="RefSeq" id="WP_220510576.1">
    <property type="nucleotide sequence ID" value="NZ_BAAALP010000061.1"/>
</dbReference>
<keyword evidence="2" id="KW-1185">Reference proteome</keyword>
<dbReference type="SUPFAM" id="SSF52540">
    <property type="entry name" value="P-loop containing nucleoside triphosphate hydrolases"/>
    <property type="match status" value="1"/>
</dbReference>
<sequence length="170" mass="18417">MLVLTGPPGAGKSTVARLLADRFPLSVHLHTDDFYGYIRRGRVLPYLPGSRAQNETVMGVLAGAAFGYAAGGYFVACDGIIGPWFVDAFTRHGTPFHYAILRPDERTVLERATGRGEGALTDPEPVRIMYGQFARPGAYDAHVVDSTDLDPQATAALVLERLERGDLRIG</sequence>
<dbReference type="Pfam" id="PF13238">
    <property type="entry name" value="AAA_18"/>
    <property type="match status" value="1"/>
</dbReference>
<evidence type="ECO:0000313" key="2">
    <source>
        <dbReference type="Proteomes" id="UP000572680"/>
    </source>
</evidence>
<organism evidence="1 2">
    <name type="scientific">Actinomadura namibiensis</name>
    <dbReference type="NCBI Taxonomy" id="182080"/>
    <lineage>
        <taxon>Bacteria</taxon>
        <taxon>Bacillati</taxon>
        <taxon>Actinomycetota</taxon>
        <taxon>Actinomycetes</taxon>
        <taxon>Streptosporangiales</taxon>
        <taxon>Thermomonosporaceae</taxon>
        <taxon>Actinomadura</taxon>
    </lineage>
</organism>
<comment type="caution">
    <text evidence="1">The sequence shown here is derived from an EMBL/GenBank/DDBJ whole genome shotgun (WGS) entry which is preliminary data.</text>
</comment>
<name>A0A7W3M049_ACTNM</name>
<reference evidence="1 2" key="1">
    <citation type="submission" date="2020-08" db="EMBL/GenBank/DDBJ databases">
        <title>Genomic Encyclopedia of Type Strains, Phase IV (KMG-IV): sequencing the most valuable type-strain genomes for metagenomic binning, comparative biology and taxonomic classification.</title>
        <authorList>
            <person name="Goeker M."/>
        </authorList>
    </citation>
    <scope>NUCLEOTIDE SEQUENCE [LARGE SCALE GENOMIC DNA]</scope>
    <source>
        <strain evidence="1 2">DSM 44197</strain>
    </source>
</reference>
<dbReference type="EMBL" id="JACJIA010000025">
    <property type="protein sequence ID" value="MBA8957516.1"/>
    <property type="molecule type" value="Genomic_DNA"/>
</dbReference>
<evidence type="ECO:0000313" key="1">
    <source>
        <dbReference type="EMBL" id="MBA8957516.1"/>
    </source>
</evidence>
<dbReference type="Gene3D" id="3.40.50.300">
    <property type="entry name" value="P-loop containing nucleotide triphosphate hydrolases"/>
    <property type="match status" value="1"/>
</dbReference>
<dbReference type="InterPro" id="IPR027417">
    <property type="entry name" value="P-loop_NTPase"/>
</dbReference>
<dbReference type="Proteomes" id="UP000572680">
    <property type="component" value="Unassembled WGS sequence"/>
</dbReference>
<accession>A0A7W3M049</accession>
<dbReference type="GO" id="GO:0016740">
    <property type="term" value="F:transferase activity"/>
    <property type="evidence" value="ECO:0007669"/>
    <property type="project" value="UniProtKB-KW"/>
</dbReference>
<protein>
    <submittedName>
        <fullName evidence="1">Chloramphenicol 3-O-phosphotransferase</fullName>
    </submittedName>
</protein>
<gene>
    <name evidence="1" type="ORF">HNR61_009209</name>
</gene>
<dbReference type="AlphaFoldDB" id="A0A7W3M049"/>
<proteinExistence type="predicted"/>
<keyword evidence="1" id="KW-0808">Transferase</keyword>